<dbReference type="KEGG" id="sta:STHERM_c00710"/>
<dbReference type="Proteomes" id="UP000001296">
    <property type="component" value="Chromosome"/>
</dbReference>
<dbReference type="InterPro" id="IPR000462">
    <property type="entry name" value="CDP-OH_P_trans"/>
</dbReference>
<dbReference type="EMBL" id="CP001698">
    <property type="protein sequence ID" value="ADN01047.1"/>
    <property type="molecule type" value="Genomic_DNA"/>
</dbReference>
<reference evidence="2 3" key="2">
    <citation type="journal article" date="2010" name="J. Bacteriol.">
        <title>Genome sequence of the polysaccharide-degrading, thermophilic anaerobe Spirochaeta thermophila DSM 6192.</title>
        <authorList>
            <person name="Angelov A."/>
            <person name="Liebl S."/>
            <person name="Ballschmiter M."/>
            <person name="Bomeke M."/>
            <person name="Lehmann R."/>
            <person name="Liesegang H."/>
            <person name="Daniel R."/>
            <person name="Liebl W."/>
        </authorList>
    </citation>
    <scope>NUCLEOTIDE SEQUENCE [LARGE SCALE GENOMIC DNA]</scope>
    <source>
        <strain evidence="3">ATCC 49972 / DSM 6192 / RI 19.B1</strain>
    </source>
</reference>
<accession>E0RTZ1</accession>
<dbReference type="HOGENOM" id="CLU_077956_0_0_12"/>
<dbReference type="Gene3D" id="1.20.120.1760">
    <property type="match status" value="1"/>
</dbReference>
<evidence type="ECO:0000313" key="2">
    <source>
        <dbReference type="EMBL" id="ADN01047.1"/>
    </source>
</evidence>
<organism evidence="2 3">
    <name type="scientific">Winmispira thermophila (strain ATCC 49972 / DSM 6192 / RI 19.B1)</name>
    <name type="common">Spirochaeta thermophila</name>
    <dbReference type="NCBI Taxonomy" id="665571"/>
    <lineage>
        <taxon>Bacteria</taxon>
        <taxon>Pseudomonadati</taxon>
        <taxon>Spirochaetota</taxon>
        <taxon>Spirochaetia</taxon>
        <taxon>Winmispirales</taxon>
        <taxon>Winmispiraceae</taxon>
        <taxon>Winmispira</taxon>
    </lineage>
</organism>
<name>E0RTZ1_WINT6</name>
<feature type="transmembrane region" description="Helical" evidence="1">
    <location>
        <begin position="38"/>
        <end position="56"/>
    </location>
</feature>
<gene>
    <name evidence="2" type="ordered locus">STHERM_c00710</name>
</gene>
<keyword evidence="1" id="KW-1133">Transmembrane helix</keyword>
<dbReference type="InterPro" id="IPR043130">
    <property type="entry name" value="CDP-OH_PTrfase_TM_dom"/>
</dbReference>
<dbReference type="AlphaFoldDB" id="E0RTZ1"/>
<dbReference type="Pfam" id="PF01066">
    <property type="entry name" value="CDP-OH_P_transf"/>
    <property type="match status" value="1"/>
</dbReference>
<sequence length="226" mass="25669">MERKDARRIQESFLSGPERKALEWIAGRLPRWVVPDHLTWFGFFGALVAGAGYVLTTWGKGFLWVSSLGFVINWFGDSLDGTLARVRKIQRPTYGFFLDHNVDALTALVIGIGAGISPFVSLSVVLLILIGYYLLSIFTYINTYLREVFKISYGGFGPTELRLGIIVLNGLFYFIPTDNPSVRVLGIGMKYFDLFALVVALVLFFLYFYFFLTARREYEKVDPPRS</sequence>
<keyword evidence="1" id="KW-0812">Transmembrane</keyword>
<keyword evidence="1" id="KW-0472">Membrane</keyword>
<evidence type="ECO:0000256" key="1">
    <source>
        <dbReference type="SAM" id="Phobius"/>
    </source>
</evidence>
<feature type="transmembrane region" description="Helical" evidence="1">
    <location>
        <begin position="194"/>
        <end position="212"/>
    </location>
</feature>
<dbReference type="GO" id="GO:0008654">
    <property type="term" value="P:phospholipid biosynthetic process"/>
    <property type="evidence" value="ECO:0007669"/>
    <property type="project" value="InterPro"/>
</dbReference>
<dbReference type="PaxDb" id="665571-STHERM_c00710"/>
<feature type="transmembrane region" description="Helical" evidence="1">
    <location>
        <begin position="153"/>
        <end position="174"/>
    </location>
</feature>
<feature type="transmembrane region" description="Helical" evidence="1">
    <location>
        <begin position="122"/>
        <end position="141"/>
    </location>
</feature>
<dbReference type="eggNOG" id="COG0558">
    <property type="taxonomic scope" value="Bacteria"/>
</dbReference>
<protein>
    <recommendedName>
        <fullName evidence="4">CDP-alcohol phosphatidyltransferase</fullName>
    </recommendedName>
</protein>
<dbReference type="RefSeq" id="WP_013312888.1">
    <property type="nucleotide sequence ID" value="NC_014484.1"/>
</dbReference>
<dbReference type="GO" id="GO:0016020">
    <property type="term" value="C:membrane"/>
    <property type="evidence" value="ECO:0007669"/>
    <property type="project" value="InterPro"/>
</dbReference>
<dbReference type="GO" id="GO:0016780">
    <property type="term" value="F:phosphotransferase activity, for other substituted phosphate groups"/>
    <property type="evidence" value="ECO:0007669"/>
    <property type="project" value="InterPro"/>
</dbReference>
<reference key="1">
    <citation type="submission" date="2009-08" db="EMBL/GenBank/DDBJ databases">
        <title>The genome sequence of Spirochaeta thermophila DSM6192.</title>
        <authorList>
            <person name="Angelov A."/>
            <person name="Mientus M."/>
            <person name="Wittenberg S."/>
            <person name="Lehmann R."/>
            <person name="Liesegang H."/>
            <person name="Daniel R."/>
            <person name="Liebl W."/>
        </authorList>
    </citation>
    <scope>NUCLEOTIDE SEQUENCE</scope>
    <source>
        <strain>DSM 6192</strain>
    </source>
</reference>
<evidence type="ECO:0008006" key="4">
    <source>
        <dbReference type="Google" id="ProtNLM"/>
    </source>
</evidence>
<proteinExistence type="predicted"/>
<evidence type="ECO:0000313" key="3">
    <source>
        <dbReference type="Proteomes" id="UP000001296"/>
    </source>
</evidence>